<comment type="subcellular location">
    <subcellularLocation>
        <location evidence="1">Nucleus</location>
    </subcellularLocation>
</comment>
<dbReference type="Gene3D" id="2.30.18.10">
    <property type="entry name" value="Transcription factor IIA (TFIIA), beta-barrel domain"/>
    <property type="match status" value="1"/>
</dbReference>
<keyword evidence="9" id="KW-1185">Reference proteome</keyword>
<evidence type="ECO:0008006" key="10">
    <source>
        <dbReference type="Google" id="ProtNLM"/>
    </source>
</evidence>
<dbReference type="SUPFAM" id="SSF50784">
    <property type="entry name" value="Transcription factor IIA (TFIIA), beta-barrel domain"/>
    <property type="match status" value="1"/>
</dbReference>
<dbReference type="CDD" id="cd10014">
    <property type="entry name" value="TFIIA_gamma_C"/>
    <property type="match status" value="1"/>
</dbReference>
<accession>A0A4V6A2A2</accession>
<dbReference type="GO" id="GO:0006367">
    <property type="term" value="P:transcription initiation at RNA polymerase II promoter"/>
    <property type="evidence" value="ECO:0007669"/>
    <property type="project" value="InterPro"/>
</dbReference>
<evidence type="ECO:0000313" key="8">
    <source>
        <dbReference type="EMBL" id="TKR77935.1"/>
    </source>
</evidence>
<evidence type="ECO:0000256" key="4">
    <source>
        <dbReference type="ARBA" id="ARBA00023163"/>
    </source>
</evidence>
<evidence type="ECO:0000256" key="1">
    <source>
        <dbReference type="ARBA" id="ARBA00004123"/>
    </source>
</evidence>
<evidence type="ECO:0000259" key="6">
    <source>
        <dbReference type="Pfam" id="PF02268"/>
    </source>
</evidence>
<feature type="domain" description="Transcription initiation factor IIA gamma subunit C-terminal" evidence="7">
    <location>
        <begin position="61"/>
        <end position="103"/>
    </location>
</feature>
<protein>
    <recommendedName>
        <fullName evidence="10">Transcription initiation factor IIA subunit 2</fullName>
    </recommendedName>
</protein>
<proteinExistence type="inferred from homology"/>
<dbReference type="AlphaFoldDB" id="A0A4V6A2A2"/>
<comment type="similarity">
    <text evidence="2">Belongs to the TFIIA subunit 2 family.</text>
</comment>
<dbReference type="Pfam" id="PF02268">
    <property type="entry name" value="TFIIA_gamma_N"/>
    <property type="match status" value="1"/>
</dbReference>
<dbReference type="InterPro" id="IPR009083">
    <property type="entry name" value="TFIIA_a-hlx"/>
</dbReference>
<sequence>MSYQMYRTTTLGDALQRTLDDFIADGQLPQALAQKVLAAFDRSITEAIASRAKNKITFRADKLQSYRFCDNVWMFLMEDVEFRDMTMRISRPAETLKIVACDGCPPVIRTPRSRQTLRRRGQGAAKSSKK</sequence>
<dbReference type="InterPro" id="IPR003194">
    <property type="entry name" value="TFIIA_gsu"/>
</dbReference>
<dbReference type="FunFam" id="1.10.287.190:FF:000001">
    <property type="entry name" value="Transcription initiation factor IIA subunit 2"/>
    <property type="match status" value="1"/>
</dbReference>
<dbReference type="InterPro" id="IPR015871">
    <property type="entry name" value="TFIIA_gsu_C"/>
</dbReference>
<dbReference type="Pfam" id="PF02751">
    <property type="entry name" value="TFIIA_gamma_C"/>
    <property type="match status" value="1"/>
</dbReference>
<evidence type="ECO:0000256" key="5">
    <source>
        <dbReference type="ARBA" id="ARBA00023242"/>
    </source>
</evidence>
<reference evidence="8 9" key="2">
    <citation type="journal article" date="2019" name="G3 (Bethesda)">
        <title>Hybrid Assembly of the Genome of the Entomopathogenic Nematode Steinernema carpocapsae Identifies the X-Chromosome.</title>
        <authorList>
            <person name="Serra L."/>
            <person name="Macchietto M."/>
            <person name="Macias-Munoz A."/>
            <person name="McGill C.J."/>
            <person name="Rodriguez I.M."/>
            <person name="Rodriguez B."/>
            <person name="Murad R."/>
            <person name="Mortazavi A."/>
        </authorList>
    </citation>
    <scope>NUCLEOTIDE SEQUENCE [LARGE SCALE GENOMIC DNA]</scope>
    <source>
        <strain evidence="8 9">ALL</strain>
    </source>
</reference>
<dbReference type="GO" id="GO:0005672">
    <property type="term" value="C:transcription factor TFIIA complex"/>
    <property type="evidence" value="ECO:0007669"/>
    <property type="project" value="InterPro"/>
</dbReference>
<dbReference type="PANTHER" id="PTHR10966">
    <property type="entry name" value="TRANSCRIPTION INITIATION FACTOR IIA SUBUNIT 2"/>
    <property type="match status" value="1"/>
</dbReference>
<evidence type="ECO:0000256" key="2">
    <source>
        <dbReference type="ARBA" id="ARBA00007675"/>
    </source>
</evidence>
<dbReference type="SUPFAM" id="SSF47396">
    <property type="entry name" value="Transcription factor IIA (TFIIA), alpha-helical domain"/>
    <property type="match status" value="1"/>
</dbReference>
<evidence type="ECO:0000256" key="3">
    <source>
        <dbReference type="ARBA" id="ARBA00023015"/>
    </source>
</evidence>
<dbReference type="InterPro" id="IPR015872">
    <property type="entry name" value="TFIIA_gsu_N"/>
</dbReference>
<comment type="caution">
    <text evidence="8">The sequence shown here is derived from an EMBL/GenBank/DDBJ whole genome shotgun (WGS) entry which is preliminary data.</text>
</comment>
<evidence type="ECO:0000259" key="7">
    <source>
        <dbReference type="Pfam" id="PF02751"/>
    </source>
</evidence>
<feature type="domain" description="Transcription initiation factor IIA gamma subunit N-terminal" evidence="6">
    <location>
        <begin position="2"/>
        <end position="48"/>
    </location>
</feature>
<name>A0A4V6A2A2_STECR</name>
<dbReference type="Proteomes" id="UP000298663">
    <property type="component" value="Unassembled WGS sequence"/>
</dbReference>
<dbReference type="EMBL" id="AZBU02000005">
    <property type="protein sequence ID" value="TKR77935.1"/>
    <property type="molecule type" value="Genomic_DNA"/>
</dbReference>
<dbReference type="CDD" id="cd10145">
    <property type="entry name" value="TFIIA_gamma_N"/>
    <property type="match status" value="1"/>
</dbReference>
<organism evidence="8 9">
    <name type="scientific">Steinernema carpocapsae</name>
    <name type="common">Entomopathogenic nematode</name>
    <dbReference type="NCBI Taxonomy" id="34508"/>
    <lineage>
        <taxon>Eukaryota</taxon>
        <taxon>Metazoa</taxon>
        <taxon>Ecdysozoa</taxon>
        <taxon>Nematoda</taxon>
        <taxon>Chromadorea</taxon>
        <taxon>Rhabditida</taxon>
        <taxon>Tylenchina</taxon>
        <taxon>Panagrolaimomorpha</taxon>
        <taxon>Strongyloidoidea</taxon>
        <taxon>Steinernematidae</taxon>
        <taxon>Steinernema</taxon>
    </lineage>
</organism>
<keyword evidence="3" id="KW-0805">Transcription regulation</keyword>
<gene>
    <name evidence="8" type="ORF">L596_018823</name>
</gene>
<keyword evidence="5" id="KW-0539">Nucleus</keyword>
<dbReference type="STRING" id="34508.A0A4V6A2A2"/>
<evidence type="ECO:0000313" key="9">
    <source>
        <dbReference type="Proteomes" id="UP000298663"/>
    </source>
</evidence>
<dbReference type="OrthoDB" id="586585at2759"/>
<dbReference type="Gene3D" id="1.10.287.190">
    <property type="entry name" value="Transcription factor IIA gamma subunit, alpha-helical domain"/>
    <property type="match status" value="1"/>
</dbReference>
<reference evidence="8 9" key="1">
    <citation type="journal article" date="2015" name="Genome Biol.">
        <title>Comparative genomics of Steinernema reveals deeply conserved gene regulatory networks.</title>
        <authorList>
            <person name="Dillman A.R."/>
            <person name="Macchietto M."/>
            <person name="Porter C.F."/>
            <person name="Rogers A."/>
            <person name="Williams B."/>
            <person name="Antoshechkin I."/>
            <person name="Lee M.M."/>
            <person name="Goodwin Z."/>
            <person name="Lu X."/>
            <person name="Lewis E.E."/>
            <person name="Goodrich-Blair H."/>
            <person name="Stock S.P."/>
            <person name="Adams B.J."/>
            <person name="Sternberg P.W."/>
            <person name="Mortazavi A."/>
        </authorList>
    </citation>
    <scope>NUCLEOTIDE SEQUENCE [LARGE SCALE GENOMIC DNA]</scope>
    <source>
        <strain evidence="8 9">ALL</strain>
    </source>
</reference>
<keyword evidence="4" id="KW-0804">Transcription</keyword>
<dbReference type="InterPro" id="IPR009088">
    <property type="entry name" value="TFIIA_b-brl"/>
</dbReference>